<evidence type="ECO:0000256" key="3">
    <source>
        <dbReference type="ARBA" id="ARBA00008146"/>
    </source>
</evidence>
<dbReference type="GO" id="GO:0003723">
    <property type="term" value="F:RNA binding"/>
    <property type="evidence" value="ECO:0007669"/>
    <property type="project" value="InterPro"/>
</dbReference>
<dbReference type="GO" id="GO:0005682">
    <property type="term" value="C:U5 snRNP"/>
    <property type="evidence" value="ECO:0007669"/>
    <property type="project" value="UniProtKB-ARBA"/>
</dbReference>
<dbReference type="Proteomes" id="UP001362899">
    <property type="component" value="Unassembled WGS sequence"/>
</dbReference>
<feature type="domain" description="Sm" evidence="13">
    <location>
        <begin position="30"/>
        <end position="113"/>
    </location>
</feature>
<dbReference type="PROSITE" id="PS52002">
    <property type="entry name" value="SM"/>
    <property type="match status" value="1"/>
</dbReference>
<organism evidence="14 15">
    <name type="scientific">Starmerella bacillaris</name>
    <name type="common">Yeast</name>
    <name type="synonym">Candida zemplinina</name>
    <dbReference type="NCBI Taxonomy" id="1247836"/>
    <lineage>
        <taxon>Eukaryota</taxon>
        <taxon>Fungi</taxon>
        <taxon>Dikarya</taxon>
        <taxon>Ascomycota</taxon>
        <taxon>Saccharomycotina</taxon>
        <taxon>Dipodascomycetes</taxon>
        <taxon>Dipodascales</taxon>
        <taxon>Trichomonascaceae</taxon>
        <taxon>Starmerella</taxon>
    </lineage>
</organism>
<evidence type="ECO:0000256" key="6">
    <source>
        <dbReference type="ARBA" id="ARBA00023187"/>
    </source>
</evidence>
<dbReference type="InterPro" id="IPR001163">
    <property type="entry name" value="Sm_dom_euk/arc"/>
</dbReference>
<evidence type="ECO:0000313" key="15">
    <source>
        <dbReference type="Proteomes" id="UP001362899"/>
    </source>
</evidence>
<evidence type="ECO:0000313" key="14">
    <source>
        <dbReference type="EMBL" id="GMM50782.1"/>
    </source>
</evidence>
<dbReference type="PANTHER" id="PTHR12777">
    <property type="entry name" value="SMALL NUCLEAR RIBONUCLEOPROTEIN SM D2"/>
    <property type="match status" value="1"/>
</dbReference>
<evidence type="ECO:0000256" key="10">
    <source>
        <dbReference type="ARBA" id="ARBA00058057"/>
    </source>
</evidence>
<dbReference type="SUPFAM" id="SSF50182">
    <property type="entry name" value="Sm-like ribonucleoproteins"/>
    <property type="match status" value="1"/>
</dbReference>
<dbReference type="FunFam" id="2.30.30.100:FF:000018">
    <property type="entry name" value="Small nuclear ribonucleoprotein Sm D2"/>
    <property type="match status" value="1"/>
</dbReference>
<comment type="similarity">
    <text evidence="3 12">Belongs to the snRNP core protein family.</text>
</comment>
<evidence type="ECO:0000256" key="9">
    <source>
        <dbReference type="ARBA" id="ARBA00033125"/>
    </source>
</evidence>
<dbReference type="Pfam" id="PF01423">
    <property type="entry name" value="LSM"/>
    <property type="match status" value="1"/>
</dbReference>
<evidence type="ECO:0000256" key="1">
    <source>
        <dbReference type="ARBA" id="ARBA00004123"/>
    </source>
</evidence>
<dbReference type="GO" id="GO:0000974">
    <property type="term" value="C:Prp19 complex"/>
    <property type="evidence" value="ECO:0007669"/>
    <property type="project" value="UniProtKB-ARBA"/>
</dbReference>
<evidence type="ECO:0000256" key="12">
    <source>
        <dbReference type="RuleBase" id="RU365051"/>
    </source>
</evidence>
<keyword evidence="6 12" id="KW-0508">mRNA splicing</keyword>
<accession>A0AAV5RID9</accession>
<evidence type="ECO:0000256" key="5">
    <source>
        <dbReference type="ARBA" id="ARBA00022664"/>
    </source>
</evidence>
<protein>
    <recommendedName>
        <fullName evidence="11 12">Small nuclear ribonucleoprotein Sm D2</fullName>
        <shortName evidence="12">Sm-D2</shortName>
    </recommendedName>
    <alternativeName>
        <fullName evidence="9 12">snRNP core protein D2</fullName>
    </alternativeName>
</protein>
<comment type="function">
    <text evidence="10">Plays a role in pre-mRNA splicing as a core component of the spliceosomal U1, U2, U4 and U5 small nuclear ribonucleoproteins (snRNPs), the building blocks of the spliceosome.</text>
</comment>
<dbReference type="GO" id="GO:0000398">
    <property type="term" value="P:mRNA splicing, via spliceosome"/>
    <property type="evidence" value="ECO:0007669"/>
    <property type="project" value="UniProtKB-ARBA"/>
</dbReference>
<keyword evidence="5 12" id="KW-0507">mRNA processing</keyword>
<evidence type="ECO:0000259" key="13">
    <source>
        <dbReference type="PROSITE" id="PS52002"/>
    </source>
</evidence>
<sequence>MSELANKPRKELSPLELEQLEDYEKQHGPLNVLQRAVEDGTQVLISLRHNRKMLARVKAYDRHSNMVLTNVREMWTEHPRKASGKKGKAVHKDRFISKMFLRGDGVIIVVPVK</sequence>
<name>A0AAV5RID9_STABA</name>
<proteinExistence type="inferred from homology"/>
<reference evidence="14 15" key="1">
    <citation type="journal article" date="2023" name="Elife">
        <title>Identification of key yeast species and microbe-microbe interactions impacting larval growth of Drosophila in the wild.</title>
        <authorList>
            <person name="Mure A."/>
            <person name="Sugiura Y."/>
            <person name="Maeda R."/>
            <person name="Honda K."/>
            <person name="Sakurai N."/>
            <person name="Takahashi Y."/>
            <person name="Watada M."/>
            <person name="Katoh T."/>
            <person name="Gotoh A."/>
            <person name="Gotoh Y."/>
            <person name="Taniguchi I."/>
            <person name="Nakamura K."/>
            <person name="Hayashi T."/>
            <person name="Katayama T."/>
            <person name="Uemura T."/>
            <person name="Hattori Y."/>
        </authorList>
    </citation>
    <scope>NUCLEOTIDE SEQUENCE [LARGE SCALE GENOMIC DNA]</scope>
    <source>
        <strain evidence="14 15">SB-73</strain>
    </source>
</reference>
<dbReference type="EMBL" id="BTGC01000003">
    <property type="protein sequence ID" value="GMM50782.1"/>
    <property type="molecule type" value="Genomic_DNA"/>
</dbReference>
<evidence type="ECO:0000256" key="8">
    <source>
        <dbReference type="ARBA" id="ARBA00023274"/>
    </source>
</evidence>
<dbReference type="SMART" id="SM00651">
    <property type="entry name" value="Sm"/>
    <property type="match status" value="1"/>
</dbReference>
<keyword evidence="7 12" id="KW-0539">Nucleus</keyword>
<dbReference type="GO" id="GO:0005681">
    <property type="term" value="C:spliceosomal complex"/>
    <property type="evidence" value="ECO:0007669"/>
    <property type="project" value="UniProtKB-ARBA"/>
</dbReference>
<gene>
    <name evidence="14" type="ORF">DASB73_017400</name>
</gene>
<dbReference type="InterPro" id="IPR027248">
    <property type="entry name" value="Sm_D2"/>
</dbReference>
<evidence type="ECO:0000256" key="11">
    <source>
        <dbReference type="ARBA" id="ARBA00070085"/>
    </source>
</evidence>
<evidence type="ECO:0000256" key="7">
    <source>
        <dbReference type="ARBA" id="ARBA00023242"/>
    </source>
</evidence>
<dbReference type="AlphaFoldDB" id="A0AAV5RID9"/>
<evidence type="ECO:0000256" key="2">
    <source>
        <dbReference type="ARBA" id="ARBA00004514"/>
    </source>
</evidence>
<dbReference type="GO" id="GO:0005829">
    <property type="term" value="C:cytosol"/>
    <property type="evidence" value="ECO:0007669"/>
    <property type="project" value="UniProtKB-SubCell"/>
</dbReference>
<dbReference type="Gene3D" id="2.30.30.100">
    <property type="match status" value="1"/>
</dbReference>
<dbReference type="CDD" id="cd01720">
    <property type="entry name" value="Sm_D2"/>
    <property type="match status" value="1"/>
</dbReference>
<keyword evidence="8 12" id="KW-0687">Ribonucleoprotein</keyword>
<keyword evidence="15" id="KW-1185">Reference proteome</keyword>
<comment type="subcellular location">
    <subcellularLocation>
        <location evidence="2">Cytoplasm</location>
        <location evidence="2">Cytosol</location>
    </subcellularLocation>
    <subcellularLocation>
        <location evidence="1 12">Nucleus</location>
    </subcellularLocation>
</comment>
<dbReference type="InterPro" id="IPR010920">
    <property type="entry name" value="LSM_dom_sf"/>
</dbReference>
<dbReference type="GO" id="GO:0005685">
    <property type="term" value="C:U1 snRNP"/>
    <property type="evidence" value="ECO:0007669"/>
    <property type="project" value="UniProtKB-ARBA"/>
</dbReference>
<dbReference type="InterPro" id="IPR047575">
    <property type="entry name" value="Sm"/>
</dbReference>
<keyword evidence="4" id="KW-0963">Cytoplasm</keyword>
<comment type="caution">
    <text evidence="14">The sequence shown here is derived from an EMBL/GenBank/DDBJ whole genome shotgun (WGS) entry which is preliminary data.</text>
</comment>
<evidence type="ECO:0000256" key="4">
    <source>
        <dbReference type="ARBA" id="ARBA00022490"/>
    </source>
</evidence>